<dbReference type="Gene3D" id="3.80.10.10">
    <property type="entry name" value="Ribonuclease Inhibitor"/>
    <property type="match status" value="1"/>
</dbReference>
<evidence type="ECO:0000256" key="8">
    <source>
        <dbReference type="ARBA" id="ARBA00023136"/>
    </source>
</evidence>
<dbReference type="AlphaFoldDB" id="A0A444XEP3"/>
<dbReference type="PANTHER" id="PTHR27004">
    <property type="entry name" value="RECEPTOR-LIKE PROTEIN 12 ISOFORM X1"/>
    <property type="match status" value="1"/>
</dbReference>
<evidence type="ECO:0000256" key="2">
    <source>
        <dbReference type="ARBA" id="ARBA00009592"/>
    </source>
</evidence>
<proteinExistence type="inferred from homology"/>
<dbReference type="InterPro" id="IPR001611">
    <property type="entry name" value="Leu-rich_rpt"/>
</dbReference>
<dbReference type="InterPro" id="IPR032675">
    <property type="entry name" value="LRR_dom_sf"/>
</dbReference>
<keyword evidence="6" id="KW-0677">Repeat</keyword>
<comment type="caution">
    <text evidence="11">The sequence shown here is derived from an EMBL/GenBank/DDBJ whole genome shotgun (WGS) entry which is preliminary data.</text>
</comment>
<evidence type="ECO:0000256" key="6">
    <source>
        <dbReference type="ARBA" id="ARBA00022737"/>
    </source>
</evidence>
<evidence type="ECO:0000256" key="4">
    <source>
        <dbReference type="ARBA" id="ARBA00022614"/>
    </source>
</evidence>
<keyword evidence="8" id="KW-0472">Membrane</keyword>
<evidence type="ECO:0000256" key="7">
    <source>
        <dbReference type="ARBA" id="ARBA00022989"/>
    </source>
</evidence>
<keyword evidence="10" id="KW-0325">Glycoprotein</keyword>
<keyword evidence="12" id="KW-1185">Reference proteome</keyword>
<dbReference type="Proteomes" id="UP000289738">
    <property type="component" value="Chromosome B09"/>
</dbReference>
<evidence type="ECO:0000313" key="11">
    <source>
        <dbReference type="EMBL" id="RYQ88214.1"/>
    </source>
</evidence>
<protein>
    <submittedName>
        <fullName evidence="11">Uncharacterized protein</fullName>
    </submittedName>
</protein>
<dbReference type="STRING" id="3818.A0A444XEP3"/>
<keyword evidence="3" id="KW-1003">Cell membrane</keyword>
<comment type="similarity">
    <text evidence="2">Belongs to the RLP family.</text>
</comment>
<sequence length="192" mass="21196">MVAGCSELNRGVFLIKFSKKASYMISRGISLQAIDGKIPDIMGSLNRLVLLNLSNNMFTSSIPSSLGKLSNLEALDLSANSLSQQLKELTFLEFFNVSFNNLSGPIPENGQLSTFQDNSFEGNKGLCGFQLLNKCEDRSKLPLPTTLDGDQDSELGSFFEFNWKVILIGYGGRLCCWVSTGKCFCWRCLLCC</sequence>
<accession>A0A444XEP3</accession>
<dbReference type="PRINTS" id="PR00019">
    <property type="entry name" value="LEURICHRPT"/>
</dbReference>
<dbReference type="SUPFAM" id="SSF52058">
    <property type="entry name" value="L domain-like"/>
    <property type="match status" value="1"/>
</dbReference>
<dbReference type="EMBL" id="SDMP01000019">
    <property type="protein sequence ID" value="RYQ88214.1"/>
    <property type="molecule type" value="Genomic_DNA"/>
</dbReference>
<evidence type="ECO:0000256" key="1">
    <source>
        <dbReference type="ARBA" id="ARBA00004251"/>
    </source>
</evidence>
<keyword evidence="4" id="KW-0433">Leucine-rich repeat</keyword>
<comment type="subcellular location">
    <subcellularLocation>
        <location evidence="1">Cell membrane</location>
        <topology evidence="1">Single-pass type I membrane protein</topology>
    </subcellularLocation>
</comment>
<gene>
    <name evidence="11" type="ORF">Ahy_B09g095542</name>
</gene>
<evidence type="ECO:0000256" key="9">
    <source>
        <dbReference type="ARBA" id="ARBA00023170"/>
    </source>
</evidence>
<dbReference type="GO" id="GO:0005886">
    <property type="term" value="C:plasma membrane"/>
    <property type="evidence" value="ECO:0007669"/>
    <property type="project" value="UniProtKB-SubCell"/>
</dbReference>
<dbReference type="PANTHER" id="PTHR27004:SF460">
    <property type="entry name" value="RECEPTOR-LIKE PROTEIN 33"/>
    <property type="match status" value="1"/>
</dbReference>
<reference evidence="11 12" key="1">
    <citation type="submission" date="2019-01" db="EMBL/GenBank/DDBJ databases">
        <title>Sequencing of cultivated peanut Arachis hypogaea provides insights into genome evolution and oil improvement.</title>
        <authorList>
            <person name="Chen X."/>
        </authorList>
    </citation>
    <scope>NUCLEOTIDE SEQUENCE [LARGE SCALE GENOMIC DNA]</scope>
    <source>
        <strain evidence="12">cv. Fuhuasheng</strain>
        <tissue evidence="11">Leaves</tissue>
    </source>
</reference>
<name>A0A444XEP3_ARAHY</name>
<evidence type="ECO:0000313" key="12">
    <source>
        <dbReference type="Proteomes" id="UP000289738"/>
    </source>
</evidence>
<evidence type="ECO:0000256" key="10">
    <source>
        <dbReference type="ARBA" id="ARBA00023180"/>
    </source>
</evidence>
<evidence type="ECO:0000256" key="3">
    <source>
        <dbReference type="ARBA" id="ARBA00022475"/>
    </source>
</evidence>
<keyword evidence="7" id="KW-1133">Transmembrane helix</keyword>
<dbReference type="Pfam" id="PF00560">
    <property type="entry name" value="LRR_1"/>
    <property type="match status" value="2"/>
</dbReference>
<dbReference type="PROSITE" id="PS51450">
    <property type="entry name" value="LRR"/>
    <property type="match status" value="1"/>
</dbReference>
<organism evidence="11 12">
    <name type="scientific">Arachis hypogaea</name>
    <name type="common">Peanut</name>
    <dbReference type="NCBI Taxonomy" id="3818"/>
    <lineage>
        <taxon>Eukaryota</taxon>
        <taxon>Viridiplantae</taxon>
        <taxon>Streptophyta</taxon>
        <taxon>Embryophyta</taxon>
        <taxon>Tracheophyta</taxon>
        <taxon>Spermatophyta</taxon>
        <taxon>Magnoliopsida</taxon>
        <taxon>eudicotyledons</taxon>
        <taxon>Gunneridae</taxon>
        <taxon>Pentapetalae</taxon>
        <taxon>rosids</taxon>
        <taxon>fabids</taxon>
        <taxon>Fabales</taxon>
        <taxon>Fabaceae</taxon>
        <taxon>Papilionoideae</taxon>
        <taxon>50 kb inversion clade</taxon>
        <taxon>dalbergioids sensu lato</taxon>
        <taxon>Dalbergieae</taxon>
        <taxon>Pterocarpus clade</taxon>
        <taxon>Arachis</taxon>
    </lineage>
</organism>
<keyword evidence="5" id="KW-0812">Transmembrane</keyword>
<evidence type="ECO:0000256" key="5">
    <source>
        <dbReference type="ARBA" id="ARBA00022692"/>
    </source>
</evidence>
<keyword evidence="9" id="KW-0675">Receptor</keyword>